<organism evidence="2 3">
    <name type="scientific">Clitoria ternatea</name>
    <name type="common">Butterfly pea</name>
    <dbReference type="NCBI Taxonomy" id="43366"/>
    <lineage>
        <taxon>Eukaryota</taxon>
        <taxon>Viridiplantae</taxon>
        <taxon>Streptophyta</taxon>
        <taxon>Embryophyta</taxon>
        <taxon>Tracheophyta</taxon>
        <taxon>Spermatophyta</taxon>
        <taxon>Magnoliopsida</taxon>
        <taxon>eudicotyledons</taxon>
        <taxon>Gunneridae</taxon>
        <taxon>Pentapetalae</taxon>
        <taxon>rosids</taxon>
        <taxon>fabids</taxon>
        <taxon>Fabales</taxon>
        <taxon>Fabaceae</taxon>
        <taxon>Papilionoideae</taxon>
        <taxon>50 kb inversion clade</taxon>
        <taxon>NPAAA clade</taxon>
        <taxon>indigoferoid/millettioid clade</taxon>
        <taxon>Phaseoleae</taxon>
        <taxon>Clitoria</taxon>
    </lineage>
</organism>
<evidence type="ECO:0000256" key="1">
    <source>
        <dbReference type="SAM" id="MobiDB-lite"/>
    </source>
</evidence>
<name>A0AAN9KL85_CLITE</name>
<gene>
    <name evidence="2" type="ORF">RJT34_02916</name>
</gene>
<evidence type="ECO:0000313" key="2">
    <source>
        <dbReference type="EMBL" id="KAK7318217.1"/>
    </source>
</evidence>
<accession>A0AAN9KL85</accession>
<protein>
    <submittedName>
        <fullName evidence="2">Uncharacterized protein</fullName>
    </submittedName>
</protein>
<evidence type="ECO:0000313" key="3">
    <source>
        <dbReference type="Proteomes" id="UP001359559"/>
    </source>
</evidence>
<feature type="compositionally biased region" description="Basic and acidic residues" evidence="1">
    <location>
        <begin position="25"/>
        <end position="44"/>
    </location>
</feature>
<feature type="region of interest" description="Disordered" evidence="1">
    <location>
        <begin position="1"/>
        <end position="44"/>
    </location>
</feature>
<dbReference type="Proteomes" id="UP001359559">
    <property type="component" value="Unassembled WGS sequence"/>
</dbReference>
<proteinExistence type="predicted"/>
<dbReference type="EMBL" id="JAYKXN010000001">
    <property type="protein sequence ID" value="KAK7318217.1"/>
    <property type="molecule type" value="Genomic_DNA"/>
</dbReference>
<reference evidence="2 3" key="1">
    <citation type="submission" date="2024-01" db="EMBL/GenBank/DDBJ databases">
        <title>The genomes of 5 underutilized Papilionoideae crops provide insights into root nodulation and disease resistance.</title>
        <authorList>
            <person name="Yuan L."/>
        </authorList>
    </citation>
    <scope>NUCLEOTIDE SEQUENCE [LARGE SCALE GENOMIC DNA]</scope>
    <source>
        <strain evidence="2">LY-2023</strain>
        <tissue evidence="2">Leaf</tissue>
    </source>
</reference>
<sequence>MRSSTENATEGKRASRSSTPQQRTRQREPRERAEEAKRAIQAEGRGERVEYLKCSFSLPRLELGLHVRGMTDMKLF</sequence>
<dbReference type="AlphaFoldDB" id="A0AAN9KL85"/>
<comment type="caution">
    <text evidence="2">The sequence shown here is derived from an EMBL/GenBank/DDBJ whole genome shotgun (WGS) entry which is preliminary data.</text>
</comment>
<keyword evidence="3" id="KW-1185">Reference proteome</keyword>